<reference evidence="1 2" key="1">
    <citation type="journal article" date="2020" name="ISME J.">
        <title>Uncovering the hidden diversity of litter-decomposition mechanisms in mushroom-forming fungi.</title>
        <authorList>
            <person name="Floudas D."/>
            <person name="Bentzer J."/>
            <person name="Ahren D."/>
            <person name="Johansson T."/>
            <person name="Persson P."/>
            <person name="Tunlid A."/>
        </authorList>
    </citation>
    <scope>NUCLEOTIDE SEQUENCE [LARGE SCALE GENOMIC DNA]</scope>
    <source>
        <strain evidence="1 2">CBS 291.85</strain>
    </source>
</reference>
<dbReference type="Proteomes" id="UP000559256">
    <property type="component" value="Unassembled WGS sequence"/>
</dbReference>
<keyword evidence="2" id="KW-1185">Reference proteome</keyword>
<name>A0A8H5H1B4_9AGAR</name>
<dbReference type="AlphaFoldDB" id="A0A8H5H1B4"/>
<evidence type="ECO:0000313" key="1">
    <source>
        <dbReference type="EMBL" id="KAF5374913.1"/>
    </source>
</evidence>
<accession>A0A8H5H1B4</accession>
<organism evidence="1 2">
    <name type="scientific">Tetrapyrgos nigripes</name>
    <dbReference type="NCBI Taxonomy" id="182062"/>
    <lineage>
        <taxon>Eukaryota</taxon>
        <taxon>Fungi</taxon>
        <taxon>Dikarya</taxon>
        <taxon>Basidiomycota</taxon>
        <taxon>Agaricomycotina</taxon>
        <taxon>Agaricomycetes</taxon>
        <taxon>Agaricomycetidae</taxon>
        <taxon>Agaricales</taxon>
        <taxon>Marasmiineae</taxon>
        <taxon>Marasmiaceae</taxon>
        <taxon>Tetrapyrgos</taxon>
    </lineage>
</organism>
<sequence length="105" mass="11219">MDPSPSFRSSTVEILAEAPASRTTTILVTLQLAPSLKLHAIPTKLDSSKVPTSIGSLIPFNVFSTRLCRMSVCGYISSISILKKAVGGLGEELQMRGLREASEGR</sequence>
<comment type="caution">
    <text evidence="1">The sequence shown here is derived from an EMBL/GenBank/DDBJ whole genome shotgun (WGS) entry which is preliminary data.</text>
</comment>
<proteinExistence type="predicted"/>
<protein>
    <submittedName>
        <fullName evidence="1">Uncharacterized protein</fullName>
    </submittedName>
</protein>
<evidence type="ECO:0000313" key="2">
    <source>
        <dbReference type="Proteomes" id="UP000559256"/>
    </source>
</evidence>
<gene>
    <name evidence="1" type="ORF">D9758_000070</name>
</gene>
<dbReference type="EMBL" id="JAACJM010000001">
    <property type="protein sequence ID" value="KAF5374913.1"/>
    <property type="molecule type" value="Genomic_DNA"/>
</dbReference>